<dbReference type="InterPro" id="IPR025931">
    <property type="entry name" value="TaqI_C"/>
</dbReference>
<dbReference type="PANTHER" id="PTHR33841:SF1">
    <property type="entry name" value="DNA METHYLTRANSFERASE A"/>
    <property type="match status" value="1"/>
</dbReference>
<feature type="domain" description="DUF7149" evidence="10">
    <location>
        <begin position="7"/>
        <end position="243"/>
    </location>
</feature>
<keyword evidence="2 12" id="KW-0489">Methyltransferase</keyword>
<evidence type="ECO:0000313" key="12">
    <source>
        <dbReference type="EMBL" id="MBO0449693.1"/>
    </source>
</evidence>
<dbReference type="Pfam" id="PF25120">
    <property type="entry name" value="DUF7814"/>
    <property type="match status" value="1"/>
</dbReference>
<evidence type="ECO:0000256" key="5">
    <source>
        <dbReference type="ARBA" id="ARBA00022747"/>
    </source>
</evidence>
<evidence type="ECO:0000256" key="7">
    <source>
        <dbReference type="ARBA" id="ARBA00047942"/>
    </source>
</evidence>
<dbReference type="Pfam" id="PF23653">
    <property type="entry name" value="DUF7149"/>
    <property type="match status" value="1"/>
</dbReference>
<organism evidence="12 13">
    <name type="scientific">Candidatus Enterococcus myersii</name>
    <dbReference type="NCBI Taxonomy" id="2815322"/>
    <lineage>
        <taxon>Bacteria</taxon>
        <taxon>Bacillati</taxon>
        <taxon>Bacillota</taxon>
        <taxon>Bacilli</taxon>
        <taxon>Lactobacillales</taxon>
        <taxon>Enterococcaceae</taxon>
        <taxon>Enterococcus</taxon>
    </lineage>
</organism>
<dbReference type="EC" id="2.1.1.72" evidence="1"/>
<evidence type="ECO:0000259" key="10">
    <source>
        <dbReference type="Pfam" id="PF23653"/>
    </source>
</evidence>
<keyword evidence="13" id="KW-1185">Reference proteome</keyword>
<keyword evidence="5" id="KW-0680">Restriction system</keyword>
<protein>
    <recommendedName>
        <fullName evidence="1">site-specific DNA-methyltransferase (adenine-specific)</fullName>
        <ecNumber evidence="1">2.1.1.72</ecNumber>
    </recommendedName>
</protein>
<keyword evidence="4" id="KW-0949">S-adenosyl-L-methionine</keyword>
<dbReference type="PROSITE" id="PS00092">
    <property type="entry name" value="N6_MTASE"/>
    <property type="match status" value="1"/>
</dbReference>
<feature type="domain" description="Type II methyltransferase M.TaqI-like" evidence="8">
    <location>
        <begin position="627"/>
        <end position="900"/>
    </location>
</feature>
<dbReference type="PANTHER" id="PTHR33841">
    <property type="entry name" value="DNA METHYLTRANSFERASE YEEA-RELATED"/>
    <property type="match status" value="1"/>
</dbReference>
<evidence type="ECO:0000313" key="13">
    <source>
        <dbReference type="Proteomes" id="UP000664256"/>
    </source>
</evidence>
<evidence type="ECO:0000256" key="4">
    <source>
        <dbReference type="ARBA" id="ARBA00022691"/>
    </source>
</evidence>
<dbReference type="Pfam" id="PF07669">
    <property type="entry name" value="Eco57I"/>
    <property type="match status" value="1"/>
</dbReference>
<dbReference type="InterPro" id="IPR011639">
    <property type="entry name" value="MethylTrfase_TaqI-like_dom"/>
</dbReference>
<comment type="catalytic activity">
    <reaction evidence="7">
        <text>a 2'-deoxyadenosine in DNA + S-adenosyl-L-methionine = an N(6)-methyl-2'-deoxyadenosine in DNA + S-adenosyl-L-homocysteine + H(+)</text>
        <dbReference type="Rhea" id="RHEA:15197"/>
        <dbReference type="Rhea" id="RHEA-COMP:12418"/>
        <dbReference type="Rhea" id="RHEA-COMP:12419"/>
        <dbReference type="ChEBI" id="CHEBI:15378"/>
        <dbReference type="ChEBI" id="CHEBI:57856"/>
        <dbReference type="ChEBI" id="CHEBI:59789"/>
        <dbReference type="ChEBI" id="CHEBI:90615"/>
        <dbReference type="ChEBI" id="CHEBI:90616"/>
        <dbReference type="EC" id="2.1.1.72"/>
    </reaction>
</comment>
<dbReference type="Gene3D" id="3.40.50.150">
    <property type="entry name" value="Vaccinia Virus protein VP39"/>
    <property type="match status" value="1"/>
</dbReference>
<evidence type="ECO:0000259" key="11">
    <source>
        <dbReference type="Pfam" id="PF25120"/>
    </source>
</evidence>
<proteinExistence type="predicted"/>
<accession>A0ABS3H967</accession>
<comment type="caution">
    <text evidence="12">The sequence shown here is derived from an EMBL/GenBank/DDBJ whole genome shotgun (WGS) entry which is preliminary data.</text>
</comment>
<evidence type="ECO:0000256" key="3">
    <source>
        <dbReference type="ARBA" id="ARBA00022679"/>
    </source>
</evidence>
<evidence type="ECO:0000256" key="6">
    <source>
        <dbReference type="ARBA" id="ARBA00023125"/>
    </source>
</evidence>
<dbReference type="InterPro" id="IPR029063">
    <property type="entry name" value="SAM-dependent_MTases_sf"/>
</dbReference>
<dbReference type="EMBL" id="JAFLVT010000011">
    <property type="protein sequence ID" value="MBO0449693.1"/>
    <property type="molecule type" value="Genomic_DNA"/>
</dbReference>
<dbReference type="Pfam" id="PF12950">
    <property type="entry name" value="TaqI_C"/>
    <property type="match status" value="1"/>
</dbReference>
<keyword evidence="6" id="KW-0238">DNA-binding</keyword>
<dbReference type="SUPFAM" id="SSF116734">
    <property type="entry name" value="DNA methylase specificity domain"/>
    <property type="match status" value="1"/>
</dbReference>
<evidence type="ECO:0000259" key="8">
    <source>
        <dbReference type="Pfam" id="PF07669"/>
    </source>
</evidence>
<dbReference type="InterPro" id="IPR055573">
    <property type="entry name" value="DUF7149"/>
</dbReference>
<dbReference type="GO" id="GO:0008168">
    <property type="term" value="F:methyltransferase activity"/>
    <property type="evidence" value="ECO:0007669"/>
    <property type="project" value="UniProtKB-KW"/>
</dbReference>
<dbReference type="GO" id="GO:0032259">
    <property type="term" value="P:methylation"/>
    <property type="evidence" value="ECO:0007669"/>
    <property type="project" value="UniProtKB-KW"/>
</dbReference>
<dbReference type="PRINTS" id="PR00507">
    <property type="entry name" value="N12N6MTFRASE"/>
</dbReference>
<evidence type="ECO:0000256" key="1">
    <source>
        <dbReference type="ARBA" id="ARBA00011900"/>
    </source>
</evidence>
<evidence type="ECO:0000256" key="2">
    <source>
        <dbReference type="ARBA" id="ARBA00022603"/>
    </source>
</evidence>
<keyword evidence="3" id="KW-0808">Transferase</keyword>
<dbReference type="InterPro" id="IPR050953">
    <property type="entry name" value="N4_N6_ade-DNA_methylase"/>
</dbReference>
<reference evidence="12 13" key="1">
    <citation type="submission" date="2021-03" db="EMBL/GenBank/DDBJ databases">
        <title>Enterococcal diversity collection.</title>
        <authorList>
            <person name="Gilmore M.S."/>
            <person name="Schwartzman J."/>
            <person name="Van Tyne D."/>
            <person name="Martin M."/>
            <person name="Earl A.M."/>
            <person name="Manson A.L."/>
            <person name="Straub T."/>
            <person name="Salamzade R."/>
            <person name="Saavedra J."/>
            <person name="Lebreton F."/>
            <person name="Prichula J."/>
            <person name="Schaufler K."/>
            <person name="Gaca A."/>
            <person name="Sgardioli B."/>
            <person name="Wagenaar J."/>
            <person name="Strong T."/>
        </authorList>
    </citation>
    <scope>NUCLEOTIDE SEQUENCE [LARGE SCALE GENOMIC DNA]</scope>
    <source>
        <strain evidence="12 13">MJM12</strain>
    </source>
</reference>
<feature type="domain" description="DUF7814" evidence="11">
    <location>
        <begin position="244"/>
        <end position="456"/>
    </location>
</feature>
<dbReference type="InterPro" id="IPR056716">
    <property type="entry name" value="DUF7814"/>
</dbReference>
<gene>
    <name evidence="12" type="ORF">JZO76_09095</name>
</gene>
<dbReference type="InterPro" id="IPR002052">
    <property type="entry name" value="DNA_methylase_N6_adenine_CS"/>
</dbReference>
<evidence type="ECO:0000259" key="9">
    <source>
        <dbReference type="Pfam" id="PF12950"/>
    </source>
</evidence>
<dbReference type="RefSeq" id="WP_206903793.1">
    <property type="nucleotide sequence ID" value="NZ_JAFLVT010000011.1"/>
</dbReference>
<name>A0ABS3H967_9ENTE</name>
<feature type="domain" description="TaqI-like C-terminal specificity" evidence="9">
    <location>
        <begin position="1022"/>
        <end position="1140"/>
    </location>
</feature>
<dbReference type="SUPFAM" id="SSF53335">
    <property type="entry name" value="S-adenosyl-L-methionine-dependent methyltransferases"/>
    <property type="match status" value="1"/>
</dbReference>
<sequence>MAIKGLTLKESMNKNVQAIMPQEDEKKEFESKLISYIETLDSKKDESEEHQKNIISSFLKSVLPNNFINTSNRIDLAIYNGQDSNSTLGVTIETKRLNNLNEMMTTENLNTKAFQEAVSYYLFERTISENLEIKKSIITNGLSWFVIEAKELEKYFYNNKKLLSLYGKWQKKQLSSSNTDFLYTEVIRPEIDKAIDKGIAIAHFDLRDALASTKPITLKKHNLTQLYRFFSSENLLNKEIFTDSNKLNKAFYDELLYIMGLEEVKEGSSKVIKRFKPEKRQYASLVESTISRLDQNDVPEEEQYDNAVQLAVVWVNRILFLKLLESQLVAFNNDESFKFLTYDKIKTYGDLSDLFFGILAKRHEQRNPRLEEKFGYVPYLNSSLFEESELELNRDKGTTIDSLREEDIDIYSKTVLKGAGGKRKTGKLDFQQYLFEFLNSFDFSTTITGKVNSKNELINASVLGLIFEKINGYADGSFFTPGKITMYMSRKAIRTAVVDKINVVLGWKANNIQDIKSYINEIENIADRTAKRLEISNIIDTLKICDPAVGSGHFLVSVLNEIIALKSELRVLFDKEDQPLEINAYVTNDELVVQDSYGDNFSYHTKKKQTLKIQKSLFIQKQSIIENCLFGVDINPNSANICRLRLWIELLKNSYYDESGELVTLPNIDINIKVGDSLLHKFDLDFSFDMRKTIFKDYLQLVKSYKNTNNKRTKAEMFEKISKIKASFDDSATSPELKRLKKIQNELKSARVFDLFGDEKAEQERFNEVNKQLSLAQKDFDRAMQNPMFASGLEWRMEFPEILNEDGEFIGFDLVIGNPPYIFARNHSFSEDVKNYYSRTYRVSEYQANTYTLFIELAYKLMRKGGTFSFIIPNNFLTIQTNSKIREFISKETSDVVLINSLDKIFTDANVDNCIIFFKKKQPNWIEMVELKSQEFTTIGRVSSDFFGDIPIFSISMVKYSDVISAYKKIQTFPILNRPEIAKATTGIKAYQEGKGKPKQSAEDVENRIYDSKTQIDESYVRYLEGKDVKRYNLIWSNEWLKYGDHLAEPRYSVKFNEPRILIREILTLKNYAFEATYTDEYFINNISSLVVTNIQTNPYYLLALINSKPVSIWYYITFDKLSRKMFPRLQVKELKQFPIPDATDEQQKKLEIIVHRLMKESKKEERDDYLISNLNTEIDEVVMELFKLTEDEKQSVREFEV</sequence>
<dbReference type="Proteomes" id="UP000664256">
    <property type="component" value="Unassembled WGS sequence"/>
</dbReference>